<dbReference type="RefSeq" id="WP_368504921.1">
    <property type="nucleotide sequence ID" value="NZ_CP162551.1"/>
</dbReference>
<dbReference type="AlphaFoldDB" id="A0AB39BV90"/>
<dbReference type="Gene3D" id="3.10.450.50">
    <property type="match status" value="1"/>
</dbReference>
<accession>A0AB39BV90</accession>
<protein>
    <submittedName>
        <fullName evidence="2">DUF4440 domain-containing protein</fullName>
    </submittedName>
</protein>
<reference evidence="2" key="1">
    <citation type="submission" date="2024-07" db="EMBL/GenBank/DDBJ databases">
        <title>Identification and characteristics of an arsenic-resistant bacterial isolate, which belongs to a novel species.</title>
        <authorList>
            <person name="Juszczyk A."/>
            <person name="Kowalczyk A."/>
            <person name="Was K."/>
            <person name="Kosowicz W."/>
            <person name="Budzyn A."/>
            <person name="Latowski D."/>
        </authorList>
    </citation>
    <scope>NUCLEOTIDE SEQUENCE</scope>
    <source>
        <strain evidence="2">As8PL</strain>
    </source>
</reference>
<organism evidence="2">
    <name type="scientific">Alkalihalophilus sp. As8PL</name>
    <dbReference type="NCBI Taxonomy" id="3237103"/>
    <lineage>
        <taxon>Bacteria</taxon>
        <taxon>Bacillati</taxon>
        <taxon>Bacillota</taxon>
        <taxon>Bacilli</taxon>
        <taxon>Bacillales</taxon>
        <taxon>Bacillaceae</taxon>
        <taxon>Alkalihalophilus</taxon>
    </lineage>
</organism>
<evidence type="ECO:0000313" key="2">
    <source>
        <dbReference type="EMBL" id="XDI37588.1"/>
    </source>
</evidence>
<dbReference type="Pfam" id="PF14534">
    <property type="entry name" value="DUF4440"/>
    <property type="match status" value="1"/>
</dbReference>
<dbReference type="InterPro" id="IPR032710">
    <property type="entry name" value="NTF2-like_dom_sf"/>
</dbReference>
<proteinExistence type="predicted"/>
<dbReference type="EMBL" id="CP162551">
    <property type="protein sequence ID" value="XDI37588.1"/>
    <property type="molecule type" value="Genomic_DNA"/>
</dbReference>
<evidence type="ECO:0000259" key="1">
    <source>
        <dbReference type="Pfam" id="PF14534"/>
    </source>
</evidence>
<dbReference type="SUPFAM" id="SSF54427">
    <property type="entry name" value="NTF2-like"/>
    <property type="match status" value="1"/>
</dbReference>
<feature type="domain" description="DUF4440" evidence="1">
    <location>
        <begin position="11"/>
        <end position="109"/>
    </location>
</feature>
<name>A0AB39BV90_9BACI</name>
<gene>
    <name evidence="2" type="ORF">AB3N04_04525</name>
</gene>
<dbReference type="InterPro" id="IPR027843">
    <property type="entry name" value="DUF4440"/>
</dbReference>
<sequence>MNSIHTIKETILRLEEKLLQRETRTSPEKLKELLAEEFLEFGSSGHVWVRDDCLGDGGVGVVKMTIHDFEVRELAPDVVLATFRVFDEHRVIYTLRSSIWKKVEGNWKMTFHQGTLTKS</sequence>